<dbReference type="Proteomes" id="UP000568050">
    <property type="component" value="Unassembled WGS sequence"/>
</dbReference>
<comment type="caution">
    <text evidence="1">The sequence shown here is derived from an EMBL/GenBank/DDBJ whole genome shotgun (WGS) entry which is preliminary data.</text>
</comment>
<dbReference type="Pfam" id="PF13450">
    <property type="entry name" value="NAD_binding_8"/>
    <property type="match status" value="1"/>
</dbReference>
<dbReference type="RefSeq" id="WP_183374750.1">
    <property type="nucleotide sequence ID" value="NZ_CBCSFZ010000021.1"/>
</dbReference>
<evidence type="ECO:0000313" key="2">
    <source>
        <dbReference type="Proteomes" id="UP000568050"/>
    </source>
</evidence>
<evidence type="ECO:0000313" key="1">
    <source>
        <dbReference type="EMBL" id="MBB3022581.1"/>
    </source>
</evidence>
<sequence length="510" mass="51198">MPRPAVDPAVLRGCSGPWDAVVVGSGPNGLLGALTLARRGMQVLVLEAEATPGGGARTLDLGLADGVVHDVCSAVHPLALASPAIGAQWLRARGVDMIAPEASYAHPLDGGRAAVAMRSAAATGDLIGGRRGRVWADVFSSLAAHGPDVMALMLGTAEQRLRAITSPTGARTAALLGRAAALADRSVRSGDDAGALLAGVGAHAISPLSSPTAIGTAVLLGSLAHTGGWPIPRGGSQSLVTAWIAELSELGGSVVTHAPVTSLDQLPPSRVVLLDLPAPSAGRLLAPWARSAASRRLTRRLQVFPPSAGAAAKADLVLSGPIPWAAAQQAPGIARAGTVHLGGSATLINTAEREVAEGRLPEAPVVLVSDPAGADPSREVRGLRPVWAYAHVPLGCPVDPVPLVLAQLERFAPGVRDLVVAARGVPASRMTGHNRSLTGGDIAGGSTALPHLGARPFLATDPHHLATLPGWAPGGEDAEVLLCSASSAPGPGVHGLGGQAAARSALARLA</sequence>
<dbReference type="SUPFAM" id="SSF51905">
    <property type="entry name" value="FAD/NAD(P)-binding domain"/>
    <property type="match status" value="1"/>
</dbReference>
<accession>A0A839QX73</accession>
<organism evidence="1 2">
    <name type="scientific">Helcobacillus massiliensis</name>
    <dbReference type="NCBI Taxonomy" id="521392"/>
    <lineage>
        <taxon>Bacteria</taxon>
        <taxon>Bacillati</taxon>
        <taxon>Actinomycetota</taxon>
        <taxon>Actinomycetes</taxon>
        <taxon>Micrococcales</taxon>
        <taxon>Dermabacteraceae</taxon>
        <taxon>Helcobacillus</taxon>
    </lineage>
</organism>
<dbReference type="PANTHER" id="PTHR10668">
    <property type="entry name" value="PHYTOENE DEHYDROGENASE"/>
    <property type="match status" value="1"/>
</dbReference>
<dbReference type="EMBL" id="JACHWP010000001">
    <property type="protein sequence ID" value="MBB3022581.1"/>
    <property type="molecule type" value="Genomic_DNA"/>
</dbReference>
<protein>
    <submittedName>
        <fullName evidence="1">Phytoene dehydrogenase-like protein</fullName>
    </submittedName>
</protein>
<gene>
    <name evidence="1" type="ORF">FHX50_000829</name>
</gene>
<dbReference type="Gene3D" id="3.50.50.60">
    <property type="entry name" value="FAD/NAD(P)-binding domain"/>
    <property type="match status" value="1"/>
</dbReference>
<reference evidence="1 2" key="1">
    <citation type="submission" date="2020-08" db="EMBL/GenBank/DDBJ databases">
        <title>Sequencing the genomes of 1000 actinobacteria strains.</title>
        <authorList>
            <person name="Klenk H.-P."/>
        </authorList>
    </citation>
    <scope>NUCLEOTIDE SEQUENCE [LARGE SCALE GENOMIC DNA]</scope>
    <source>
        <strain evidence="1 2">DSM 23040</strain>
    </source>
</reference>
<dbReference type="AlphaFoldDB" id="A0A839QX73"/>
<name>A0A839QX73_9MICO</name>
<keyword evidence="2" id="KW-1185">Reference proteome</keyword>
<proteinExistence type="predicted"/>
<dbReference type="InterPro" id="IPR036188">
    <property type="entry name" value="FAD/NAD-bd_sf"/>
</dbReference>
<dbReference type="PANTHER" id="PTHR10668:SF105">
    <property type="entry name" value="DEHYDROGENASE-RELATED"/>
    <property type="match status" value="1"/>
</dbReference>